<feature type="compositionally biased region" description="Basic and acidic residues" evidence="1">
    <location>
        <begin position="1"/>
        <end position="14"/>
    </location>
</feature>
<feature type="compositionally biased region" description="Polar residues" evidence="1">
    <location>
        <begin position="237"/>
        <end position="248"/>
    </location>
</feature>
<evidence type="ECO:0000256" key="1">
    <source>
        <dbReference type="SAM" id="MobiDB-lite"/>
    </source>
</evidence>
<feature type="region of interest" description="Disordered" evidence="1">
    <location>
        <begin position="209"/>
        <end position="260"/>
    </location>
</feature>
<evidence type="ECO:0000313" key="2">
    <source>
        <dbReference type="EMBL" id="GFO21596.1"/>
    </source>
</evidence>
<proteinExistence type="predicted"/>
<dbReference type="EMBL" id="BLXT01005266">
    <property type="protein sequence ID" value="GFO21596.1"/>
    <property type="molecule type" value="Genomic_DNA"/>
</dbReference>
<sequence>MKKCRPRSETRDNILEPAIPAERSPLCSRLSTPNLPEAAEGSATWSFQKDPQVSAVRTAVLMSKHGFRHEIVKRNLGDENFHNERQRLLSSPKHSRSYPALKRLATSSMNSQTSSKFSRATGISKEGNSPGSWEPRLGRQHRHNSDITVGRGSFYGAGEESGEAGKPVGSSMVKSGSFLRQLGDRLWSPLKRGADLTLAFRRSVDRDDLEITSPLTPPSPPSYGSSRTERSAGSMGSGVTLQEGSRSGCQAGPVEDDLDDRVMKGGKRALLIQKIIDKSNLAIAFLTGTADQGRSESVGQNGILFPAVREFGTSRPIRHILMRGGPCQAENCRLYLTVEEVDVLKPG</sequence>
<dbReference type="AlphaFoldDB" id="A0AAV4BE11"/>
<organism evidence="2 3">
    <name type="scientific">Plakobranchus ocellatus</name>
    <dbReference type="NCBI Taxonomy" id="259542"/>
    <lineage>
        <taxon>Eukaryota</taxon>
        <taxon>Metazoa</taxon>
        <taxon>Spiralia</taxon>
        <taxon>Lophotrochozoa</taxon>
        <taxon>Mollusca</taxon>
        <taxon>Gastropoda</taxon>
        <taxon>Heterobranchia</taxon>
        <taxon>Euthyneura</taxon>
        <taxon>Panpulmonata</taxon>
        <taxon>Sacoglossa</taxon>
        <taxon>Placobranchoidea</taxon>
        <taxon>Plakobranchidae</taxon>
        <taxon>Plakobranchus</taxon>
    </lineage>
</organism>
<reference evidence="2 3" key="1">
    <citation type="journal article" date="2021" name="Elife">
        <title>Chloroplast acquisition without the gene transfer in kleptoplastic sea slugs, Plakobranchus ocellatus.</title>
        <authorList>
            <person name="Maeda T."/>
            <person name="Takahashi S."/>
            <person name="Yoshida T."/>
            <person name="Shimamura S."/>
            <person name="Takaki Y."/>
            <person name="Nagai Y."/>
            <person name="Toyoda A."/>
            <person name="Suzuki Y."/>
            <person name="Arimoto A."/>
            <person name="Ishii H."/>
            <person name="Satoh N."/>
            <person name="Nishiyama T."/>
            <person name="Hasebe M."/>
            <person name="Maruyama T."/>
            <person name="Minagawa J."/>
            <person name="Obokata J."/>
            <person name="Shigenobu S."/>
        </authorList>
    </citation>
    <scope>NUCLEOTIDE SEQUENCE [LARGE SCALE GENOMIC DNA]</scope>
</reference>
<keyword evidence="3" id="KW-1185">Reference proteome</keyword>
<feature type="compositionally biased region" description="Polar residues" evidence="1">
    <location>
        <begin position="106"/>
        <end position="118"/>
    </location>
</feature>
<protein>
    <submittedName>
        <fullName evidence="2">Uncharacterized protein</fullName>
    </submittedName>
</protein>
<feature type="region of interest" description="Disordered" evidence="1">
    <location>
        <begin position="1"/>
        <end position="20"/>
    </location>
</feature>
<dbReference type="Proteomes" id="UP000735302">
    <property type="component" value="Unassembled WGS sequence"/>
</dbReference>
<feature type="region of interest" description="Disordered" evidence="1">
    <location>
        <begin position="106"/>
        <end position="170"/>
    </location>
</feature>
<name>A0AAV4BE11_9GAST</name>
<gene>
    <name evidence="2" type="ORF">PoB_004810100</name>
</gene>
<comment type="caution">
    <text evidence="2">The sequence shown here is derived from an EMBL/GenBank/DDBJ whole genome shotgun (WGS) entry which is preliminary data.</text>
</comment>
<evidence type="ECO:0000313" key="3">
    <source>
        <dbReference type="Proteomes" id="UP000735302"/>
    </source>
</evidence>
<accession>A0AAV4BE11</accession>